<dbReference type="OrthoDB" id="5990125at2759"/>
<dbReference type="AlphaFoldDB" id="A0A7D9KEE6"/>
<keyword evidence="1" id="KW-0808">Transferase</keyword>
<sequence length="77" mass="8718">ELVHVGEYKVVCICEAWLNNTILDTELLPGFNIFRRDRTGRIGGGVQIAITENILHIIESRRCDLERDGIELAVVQL</sequence>
<dbReference type="EMBL" id="CACRXK020034271">
    <property type="protein sequence ID" value="CAB4044211.1"/>
    <property type="molecule type" value="Genomic_DNA"/>
</dbReference>
<reference evidence="1" key="1">
    <citation type="submission" date="2020-04" db="EMBL/GenBank/DDBJ databases">
        <authorList>
            <person name="Alioto T."/>
            <person name="Alioto T."/>
            <person name="Gomez Garrido J."/>
        </authorList>
    </citation>
    <scope>NUCLEOTIDE SEQUENCE</scope>
    <source>
        <strain evidence="1">A484AB</strain>
    </source>
</reference>
<keyword evidence="1" id="KW-0695">RNA-directed DNA polymerase</keyword>
<organism evidence="1 2">
    <name type="scientific">Paramuricea clavata</name>
    <name type="common">Red gorgonian</name>
    <name type="synonym">Violescent sea-whip</name>
    <dbReference type="NCBI Taxonomy" id="317549"/>
    <lineage>
        <taxon>Eukaryota</taxon>
        <taxon>Metazoa</taxon>
        <taxon>Cnidaria</taxon>
        <taxon>Anthozoa</taxon>
        <taxon>Octocorallia</taxon>
        <taxon>Malacalcyonacea</taxon>
        <taxon>Plexauridae</taxon>
        <taxon>Paramuricea</taxon>
    </lineage>
</organism>
<gene>
    <name evidence="1" type="ORF">PACLA_8A070740</name>
</gene>
<keyword evidence="1" id="KW-0548">Nucleotidyltransferase</keyword>
<dbReference type="GO" id="GO:0003964">
    <property type="term" value="F:RNA-directed DNA polymerase activity"/>
    <property type="evidence" value="ECO:0007669"/>
    <property type="project" value="UniProtKB-KW"/>
</dbReference>
<name>A0A7D9KEE6_PARCT</name>
<dbReference type="Proteomes" id="UP001152795">
    <property type="component" value="Unassembled WGS sequence"/>
</dbReference>
<protein>
    <submittedName>
        <fullName evidence="1">RNA-directed DNA polymerase from mobile element jockey</fullName>
    </submittedName>
</protein>
<feature type="non-terminal residue" evidence="1">
    <location>
        <position position="77"/>
    </location>
</feature>
<feature type="non-terminal residue" evidence="1">
    <location>
        <position position="1"/>
    </location>
</feature>
<comment type="caution">
    <text evidence="1">The sequence shown here is derived from an EMBL/GenBank/DDBJ whole genome shotgun (WGS) entry which is preliminary data.</text>
</comment>
<dbReference type="Gene3D" id="3.60.10.10">
    <property type="entry name" value="Endonuclease/exonuclease/phosphatase"/>
    <property type="match status" value="1"/>
</dbReference>
<proteinExistence type="predicted"/>
<keyword evidence="2" id="KW-1185">Reference proteome</keyword>
<evidence type="ECO:0000313" key="1">
    <source>
        <dbReference type="EMBL" id="CAB4044211.1"/>
    </source>
</evidence>
<evidence type="ECO:0000313" key="2">
    <source>
        <dbReference type="Proteomes" id="UP001152795"/>
    </source>
</evidence>
<accession>A0A7D9KEE6</accession>
<dbReference type="InterPro" id="IPR036691">
    <property type="entry name" value="Endo/exonu/phosph_ase_sf"/>
</dbReference>
<dbReference type="SUPFAM" id="SSF56219">
    <property type="entry name" value="DNase I-like"/>
    <property type="match status" value="1"/>
</dbReference>